<evidence type="ECO:0000256" key="1">
    <source>
        <dbReference type="ARBA" id="ARBA00006484"/>
    </source>
</evidence>
<comment type="similarity">
    <text evidence="1 3">Belongs to the short-chain dehydrogenases/reductases (SDR) family.</text>
</comment>
<sequence>MTRQANLTGKVVAVTGGANGIGLEIARLLAMAGAKTAIGDRDGEAARNAAGELGGILLGVDLDVTDPDSFANFLTTVETAWGPIDVLVNNAGVMWVGPFDAEPDAAAERQIAVNLLGVIRGVKLAAPAMVARGSGHIITIASAASLLTTPGEASYAASKQGVLGYLKAVRAELRGIPVKLSVIMPAVVDTELAAGTGTGAAKMLQPADVAAAVLRTIARPRFEVTIPGYIGPLTRAVNVLPERMREALFRRLVPDQVRQVDREVRAKYEAQFGEHR</sequence>
<dbReference type="OrthoDB" id="9792003at2"/>
<reference evidence="5 6" key="1">
    <citation type="submission" date="2018-05" db="EMBL/GenBank/DDBJ databases">
        <title>Genetic diversity of glacier-inhabiting Cryobacterium bacteria in China and description of Cryobacterium mengkeensis sp. nov. and Arthrobacter glacialis sp. nov.</title>
        <authorList>
            <person name="Liu Q."/>
            <person name="Xin Y.-H."/>
        </authorList>
    </citation>
    <scope>NUCLEOTIDE SEQUENCE [LARGE SCALE GENOMIC DNA]</scope>
    <source>
        <strain evidence="5 6">LI2</strain>
    </source>
</reference>
<feature type="domain" description="Ketoreductase" evidence="4">
    <location>
        <begin position="10"/>
        <end position="190"/>
    </location>
</feature>
<evidence type="ECO:0000256" key="2">
    <source>
        <dbReference type="ARBA" id="ARBA00023002"/>
    </source>
</evidence>
<comment type="caution">
    <text evidence="5">The sequence shown here is derived from an EMBL/GenBank/DDBJ whole genome shotgun (WGS) entry which is preliminary data.</text>
</comment>
<keyword evidence="2" id="KW-0560">Oxidoreductase</keyword>
<evidence type="ECO:0000313" key="5">
    <source>
        <dbReference type="EMBL" id="PYI67685.1"/>
    </source>
</evidence>
<dbReference type="SMART" id="SM00822">
    <property type="entry name" value="PKS_KR"/>
    <property type="match status" value="1"/>
</dbReference>
<dbReference type="PANTHER" id="PTHR44196:SF1">
    <property type="entry name" value="DEHYDROGENASE_REDUCTASE SDR FAMILY MEMBER 7B"/>
    <property type="match status" value="1"/>
</dbReference>
<dbReference type="EMBL" id="QJVD01000008">
    <property type="protein sequence ID" value="PYI67685.1"/>
    <property type="molecule type" value="Genomic_DNA"/>
</dbReference>
<dbReference type="NCBIfam" id="NF005878">
    <property type="entry name" value="PRK07825.1"/>
    <property type="match status" value="1"/>
</dbReference>
<dbReference type="CDD" id="cd05233">
    <property type="entry name" value="SDR_c"/>
    <property type="match status" value="1"/>
</dbReference>
<dbReference type="Gene3D" id="3.40.50.720">
    <property type="entry name" value="NAD(P)-binding Rossmann-like Domain"/>
    <property type="match status" value="1"/>
</dbReference>
<dbReference type="InterPro" id="IPR057326">
    <property type="entry name" value="KR_dom"/>
</dbReference>
<dbReference type="InterPro" id="IPR036291">
    <property type="entry name" value="NAD(P)-bd_dom_sf"/>
</dbReference>
<accession>A0A2V5L839</accession>
<proteinExistence type="inferred from homology"/>
<organism evidence="5 6">
    <name type="scientific">Arthrobacter livingstonensis</name>
    <dbReference type="NCBI Taxonomy" id="670078"/>
    <lineage>
        <taxon>Bacteria</taxon>
        <taxon>Bacillati</taxon>
        <taxon>Actinomycetota</taxon>
        <taxon>Actinomycetes</taxon>
        <taxon>Micrococcales</taxon>
        <taxon>Micrococcaceae</taxon>
        <taxon>Arthrobacter</taxon>
    </lineage>
</organism>
<dbReference type="Pfam" id="PF00106">
    <property type="entry name" value="adh_short"/>
    <property type="match status" value="1"/>
</dbReference>
<protein>
    <submittedName>
        <fullName evidence="5">Short-chain dehydrogenase</fullName>
    </submittedName>
</protein>
<dbReference type="GO" id="GO:0016491">
    <property type="term" value="F:oxidoreductase activity"/>
    <property type="evidence" value="ECO:0007669"/>
    <property type="project" value="UniProtKB-KW"/>
</dbReference>
<evidence type="ECO:0000256" key="3">
    <source>
        <dbReference type="RuleBase" id="RU000363"/>
    </source>
</evidence>
<dbReference type="RefSeq" id="WP_110500794.1">
    <property type="nucleotide sequence ID" value="NZ_QJVD01000008.1"/>
</dbReference>
<dbReference type="AlphaFoldDB" id="A0A2V5L839"/>
<evidence type="ECO:0000313" key="6">
    <source>
        <dbReference type="Proteomes" id="UP000247832"/>
    </source>
</evidence>
<evidence type="ECO:0000259" key="4">
    <source>
        <dbReference type="SMART" id="SM00822"/>
    </source>
</evidence>
<gene>
    <name evidence="5" type="ORF">CVV68_09660</name>
</gene>
<dbReference type="PRINTS" id="PR00081">
    <property type="entry name" value="GDHRDH"/>
</dbReference>
<dbReference type="Proteomes" id="UP000247832">
    <property type="component" value="Unassembled WGS sequence"/>
</dbReference>
<dbReference type="InterPro" id="IPR020904">
    <property type="entry name" value="Sc_DH/Rdtase_CS"/>
</dbReference>
<dbReference type="PROSITE" id="PS00061">
    <property type="entry name" value="ADH_SHORT"/>
    <property type="match status" value="1"/>
</dbReference>
<dbReference type="InterPro" id="IPR002347">
    <property type="entry name" value="SDR_fam"/>
</dbReference>
<dbReference type="SUPFAM" id="SSF51735">
    <property type="entry name" value="NAD(P)-binding Rossmann-fold domains"/>
    <property type="match status" value="1"/>
</dbReference>
<keyword evidence="6" id="KW-1185">Reference proteome</keyword>
<name>A0A2V5L839_9MICC</name>
<dbReference type="PANTHER" id="PTHR44196">
    <property type="entry name" value="DEHYDROGENASE/REDUCTASE SDR FAMILY MEMBER 7B"/>
    <property type="match status" value="1"/>
</dbReference>
<dbReference type="PRINTS" id="PR00080">
    <property type="entry name" value="SDRFAMILY"/>
</dbReference>
<dbReference type="GO" id="GO:0016020">
    <property type="term" value="C:membrane"/>
    <property type="evidence" value="ECO:0007669"/>
    <property type="project" value="TreeGrafter"/>
</dbReference>